<evidence type="ECO:0000256" key="6">
    <source>
        <dbReference type="SAM" id="Phobius"/>
    </source>
</evidence>
<organism evidence="8 9">
    <name type="scientific">Enterococcus faecalis RP2S-4</name>
    <dbReference type="NCBI Taxonomy" id="1244145"/>
    <lineage>
        <taxon>Bacteria</taxon>
        <taxon>Bacillati</taxon>
        <taxon>Bacillota</taxon>
        <taxon>Bacilli</taxon>
        <taxon>Lactobacillales</taxon>
        <taxon>Enterococcaceae</taxon>
        <taxon>Enterococcus</taxon>
    </lineage>
</organism>
<dbReference type="Gene3D" id="1.20.1250.20">
    <property type="entry name" value="MFS general substrate transporter like domains"/>
    <property type="match status" value="1"/>
</dbReference>
<feature type="transmembrane region" description="Helical" evidence="6">
    <location>
        <begin position="32"/>
        <end position="50"/>
    </location>
</feature>
<feature type="transmembrane region" description="Helical" evidence="6">
    <location>
        <begin position="7"/>
        <end position="26"/>
    </location>
</feature>
<sequence>MKCKNNIYIYGFWATLFFERSVWINYLKYNHYSIVEIGFLQTLLTLTMFLSELPSGLLTDKFGAKKIMYVGHFLICLYLFFMMLNINIAFITLGFMFYGIGLALISGSDQTLIYQYKPEQSYQKKIGKYMAISIVGLTVSSFIGGYLSTISWTSIFLIGIITQLISIVILMGIKLGYRKFDLKKREKVSFIRLLISLKSITSQKHMKYLLITISIFQSTISVLLNFSQLVLLDKNINTFNTSILISLALVCSAVSSLSIEKISIKIGQNVSTGVFLIVLAAAFFLFSSSETLLVIISFLLINFSFEFIDTSLNTVVQELSSDKIRTTLISGINTLTAGIMFVETSIISALFAKYNISVVFASVGIVLVMFTSIFYILFLKTINKKISN</sequence>
<dbReference type="PROSITE" id="PS50850">
    <property type="entry name" value="MFS"/>
    <property type="match status" value="1"/>
</dbReference>
<dbReference type="InterPro" id="IPR011701">
    <property type="entry name" value="MFS"/>
</dbReference>
<accession>A0ABC9TJB5</accession>
<feature type="transmembrane region" description="Helical" evidence="6">
    <location>
        <begin position="292"/>
        <end position="316"/>
    </location>
</feature>
<feature type="transmembrane region" description="Helical" evidence="6">
    <location>
        <begin position="208"/>
        <end position="227"/>
    </location>
</feature>
<proteinExistence type="predicted"/>
<gene>
    <name evidence="8" type="ORF">D358_01400</name>
</gene>
<evidence type="ECO:0000313" key="8">
    <source>
        <dbReference type="EMBL" id="EPI08970.1"/>
    </source>
</evidence>
<keyword evidence="3 6" id="KW-0812">Transmembrane</keyword>
<feature type="transmembrane region" description="Helical" evidence="6">
    <location>
        <begin position="239"/>
        <end position="259"/>
    </location>
</feature>
<evidence type="ECO:0000256" key="5">
    <source>
        <dbReference type="ARBA" id="ARBA00023136"/>
    </source>
</evidence>
<dbReference type="Proteomes" id="UP000015750">
    <property type="component" value="Unassembled WGS sequence"/>
</dbReference>
<evidence type="ECO:0000256" key="3">
    <source>
        <dbReference type="ARBA" id="ARBA00022692"/>
    </source>
</evidence>
<evidence type="ECO:0000256" key="4">
    <source>
        <dbReference type="ARBA" id="ARBA00022989"/>
    </source>
</evidence>
<keyword evidence="4 6" id="KW-1133">Transmembrane helix</keyword>
<dbReference type="AlphaFoldDB" id="A0ABC9TJB5"/>
<evidence type="ECO:0000256" key="2">
    <source>
        <dbReference type="ARBA" id="ARBA00022448"/>
    </source>
</evidence>
<dbReference type="InterPro" id="IPR053160">
    <property type="entry name" value="MFS_DHA3_Transporter"/>
</dbReference>
<protein>
    <submittedName>
        <fullName evidence="8">Transporter, major facilitator family protein</fullName>
    </submittedName>
</protein>
<evidence type="ECO:0000313" key="9">
    <source>
        <dbReference type="Proteomes" id="UP000015750"/>
    </source>
</evidence>
<dbReference type="PANTHER" id="PTHR23530">
    <property type="entry name" value="TRANSPORT PROTEIN-RELATED"/>
    <property type="match status" value="1"/>
</dbReference>
<comment type="caution">
    <text evidence="8">The sequence shown here is derived from an EMBL/GenBank/DDBJ whole genome shotgun (WGS) entry which is preliminary data.</text>
</comment>
<comment type="subcellular location">
    <subcellularLocation>
        <location evidence="1">Cell membrane</location>
        <topology evidence="1">Multi-pass membrane protein</topology>
    </subcellularLocation>
</comment>
<evidence type="ECO:0000259" key="7">
    <source>
        <dbReference type="PROSITE" id="PS50850"/>
    </source>
</evidence>
<feature type="transmembrane region" description="Helical" evidence="6">
    <location>
        <begin position="86"/>
        <end position="105"/>
    </location>
</feature>
<evidence type="ECO:0000256" key="1">
    <source>
        <dbReference type="ARBA" id="ARBA00004651"/>
    </source>
</evidence>
<feature type="transmembrane region" description="Helical" evidence="6">
    <location>
        <begin position="154"/>
        <end position="177"/>
    </location>
</feature>
<dbReference type="PANTHER" id="PTHR23530:SF1">
    <property type="entry name" value="PERMEASE, MAJOR FACILITATOR SUPERFAMILY-RELATED"/>
    <property type="match status" value="1"/>
</dbReference>
<feature type="domain" description="Major facilitator superfamily (MFS) profile" evidence="7">
    <location>
        <begin position="1"/>
        <end position="382"/>
    </location>
</feature>
<feature type="transmembrane region" description="Helical" evidence="6">
    <location>
        <begin position="62"/>
        <end position="80"/>
    </location>
</feature>
<keyword evidence="5 6" id="KW-0472">Membrane</keyword>
<name>A0ABC9TJB5_ENTFL</name>
<dbReference type="InterPro" id="IPR020846">
    <property type="entry name" value="MFS_dom"/>
</dbReference>
<feature type="transmembrane region" description="Helical" evidence="6">
    <location>
        <begin position="266"/>
        <end position="286"/>
    </location>
</feature>
<dbReference type="SUPFAM" id="SSF103473">
    <property type="entry name" value="MFS general substrate transporter"/>
    <property type="match status" value="1"/>
</dbReference>
<dbReference type="EMBL" id="ATIR01000041">
    <property type="protein sequence ID" value="EPI08970.1"/>
    <property type="molecule type" value="Genomic_DNA"/>
</dbReference>
<dbReference type="GO" id="GO:0005886">
    <property type="term" value="C:plasma membrane"/>
    <property type="evidence" value="ECO:0007669"/>
    <property type="project" value="UniProtKB-SubCell"/>
</dbReference>
<feature type="transmembrane region" description="Helical" evidence="6">
    <location>
        <begin position="328"/>
        <end position="352"/>
    </location>
</feature>
<dbReference type="InterPro" id="IPR036259">
    <property type="entry name" value="MFS_trans_sf"/>
</dbReference>
<feature type="transmembrane region" description="Helical" evidence="6">
    <location>
        <begin position="126"/>
        <end position="148"/>
    </location>
</feature>
<feature type="transmembrane region" description="Helical" evidence="6">
    <location>
        <begin position="358"/>
        <end position="378"/>
    </location>
</feature>
<keyword evidence="2" id="KW-0813">Transport</keyword>
<reference evidence="8 9" key="1">
    <citation type="submission" date="2013-06" db="EMBL/GenBank/DDBJ databases">
        <authorList>
            <person name="Weinstock G."/>
            <person name="Sodergren E."/>
            <person name="Lobos E.A."/>
            <person name="Fulton L."/>
            <person name="Fulton R."/>
            <person name="Courtney L."/>
            <person name="Fronick C."/>
            <person name="O'Laughlin M."/>
            <person name="Godfrey J."/>
            <person name="Wilson R.M."/>
            <person name="Miner T."/>
            <person name="Farmer C."/>
            <person name="Delehaunty K."/>
            <person name="Cordes M."/>
            <person name="Minx P."/>
            <person name="Tomlinson C."/>
            <person name="Chen J."/>
            <person name="Wollam A."/>
            <person name="Pepin K.H."/>
            <person name="Bhonagiri V."/>
            <person name="Zhang X."/>
            <person name="Warren W."/>
            <person name="Mitreva M."/>
            <person name="Mardis E.R."/>
            <person name="Wilson R.K."/>
        </authorList>
    </citation>
    <scope>NUCLEOTIDE SEQUENCE [LARGE SCALE GENOMIC DNA]</scope>
    <source>
        <strain evidence="8 9">RP2S-4</strain>
    </source>
</reference>
<dbReference type="Pfam" id="PF07690">
    <property type="entry name" value="MFS_1"/>
    <property type="match status" value="1"/>
</dbReference>